<keyword evidence="4 8" id="KW-0812">Transmembrane</keyword>
<feature type="transmembrane region" description="Helical" evidence="8">
    <location>
        <begin position="63"/>
        <end position="92"/>
    </location>
</feature>
<dbReference type="GO" id="GO:0000139">
    <property type="term" value="C:Golgi membrane"/>
    <property type="evidence" value="ECO:0007669"/>
    <property type="project" value="UniProtKB-SubCell"/>
</dbReference>
<protein>
    <submittedName>
        <fullName evidence="9">Glycosyl transferase family 2</fullName>
    </submittedName>
</protein>
<evidence type="ECO:0000313" key="9">
    <source>
        <dbReference type="EMBL" id="URE31714.1"/>
    </source>
</evidence>
<sequence length="177" mass="19657">MEPPAADLDLRNISFLLSNTLLPADGVTVPGVLEFLKWREGGEFLRWIGGIWREVRPRAVAPALWVAVAVCLAMSVMLLVEVVSMAAVSLAVKLLRLSPERRYRWEPIAAGDDPEAASLAFPMVLVQIPMYNEREVYKLSIGAACALSWPSDRIIIQVLDDSTDPTVKFYNYNNGKL</sequence>
<gene>
    <name evidence="9" type="ORF">MUK42_03340</name>
</gene>
<keyword evidence="2" id="KW-0328">Glycosyltransferase</keyword>
<proteinExistence type="predicted"/>
<dbReference type="GO" id="GO:0051753">
    <property type="term" value="F:mannan synthase activity"/>
    <property type="evidence" value="ECO:0007669"/>
    <property type="project" value="TreeGrafter"/>
</dbReference>
<keyword evidence="6" id="KW-0333">Golgi apparatus</keyword>
<comment type="subcellular location">
    <subcellularLocation>
        <location evidence="1">Golgi apparatus membrane</location>
    </subcellularLocation>
</comment>
<evidence type="ECO:0000256" key="1">
    <source>
        <dbReference type="ARBA" id="ARBA00004394"/>
    </source>
</evidence>
<keyword evidence="5 8" id="KW-1133">Transmembrane helix</keyword>
<reference evidence="9" key="1">
    <citation type="submission" date="2022-05" db="EMBL/GenBank/DDBJ databases">
        <title>The Musa troglodytarum L. genome provides insights into the mechanism of non-climacteric behaviour and enrichment of carotenoids.</title>
        <authorList>
            <person name="Wang J."/>
        </authorList>
    </citation>
    <scope>NUCLEOTIDE SEQUENCE</scope>
    <source>
        <tissue evidence="9">Leaf</tissue>
    </source>
</reference>
<organism evidence="9 10">
    <name type="scientific">Musa troglodytarum</name>
    <name type="common">fe'i banana</name>
    <dbReference type="NCBI Taxonomy" id="320322"/>
    <lineage>
        <taxon>Eukaryota</taxon>
        <taxon>Viridiplantae</taxon>
        <taxon>Streptophyta</taxon>
        <taxon>Embryophyta</taxon>
        <taxon>Tracheophyta</taxon>
        <taxon>Spermatophyta</taxon>
        <taxon>Magnoliopsida</taxon>
        <taxon>Liliopsida</taxon>
        <taxon>Zingiberales</taxon>
        <taxon>Musaceae</taxon>
        <taxon>Musa</taxon>
    </lineage>
</organism>
<keyword evidence="3 9" id="KW-0808">Transferase</keyword>
<dbReference type="Proteomes" id="UP001055439">
    <property type="component" value="Chromosome 8"/>
</dbReference>
<evidence type="ECO:0000256" key="8">
    <source>
        <dbReference type="SAM" id="Phobius"/>
    </source>
</evidence>
<dbReference type="PANTHER" id="PTHR32044">
    <property type="entry name" value="GLUCOMANNAN 4-BETA-MANNOSYLTRANSFERASE 9"/>
    <property type="match status" value="1"/>
</dbReference>
<dbReference type="SUPFAM" id="SSF53448">
    <property type="entry name" value="Nucleotide-diphospho-sugar transferases"/>
    <property type="match status" value="1"/>
</dbReference>
<evidence type="ECO:0000256" key="7">
    <source>
        <dbReference type="ARBA" id="ARBA00023136"/>
    </source>
</evidence>
<dbReference type="AlphaFoldDB" id="A0A9E7KYL6"/>
<name>A0A9E7KYL6_9LILI</name>
<evidence type="ECO:0000256" key="3">
    <source>
        <dbReference type="ARBA" id="ARBA00022679"/>
    </source>
</evidence>
<evidence type="ECO:0000256" key="5">
    <source>
        <dbReference type="ARBA" id="ARBA00022989"/>
    </source>
</evidence>
<evidence type="ECO:0000256" key="4">
    <source>
        <dbReference type="ARBA" id="ARBA00022692"/>
    </source>
</evidence>
<accession>A0A9E7KYL6</accession>
<dbReference type="PANTHER" id="PTHR32044:SF98">
    <property type="entry name" value="GLUCOMANNAN 4-BETA-MANNOSYLTRANSFERASE 3-RELATED"/>
    <property type="match status" value="1"/>
</dbReference>
<keyword evidence="10" id="KW-1185">Reference proteome</keyword>
<evidence type="ECO:0000313" key="10">
    <source>
        <dbReference type="Proteomes" id="UP001055439"/>
    </source>
</evidence>
<dbReference type="OrthoDB" id="72851at2759"/>
<evidence type="ECO:0000256" key="2">
    <source>
        <dbReference type="ARBA" id="ARBA00022676"/>
    </source>
</evidence>
<dbReference type="InterPro" id="IPR029044">
    <property type="entry name" value="Nucleotide-diphossugar_trans"/>
</dbReference>
<dbReference type="Gene3D" id="3.90.550.10">
    <property type="entry name" value="Spore Coat Polysaccharide Biosynthesis Protein SpsA, Chain A"/>
    <property type="match status" value="1"/>
</dbReference>
<evidence type="ECO:0000256" key="6">
    <source>
        <dbReference type="ARBA" id="ARBA00023034"/>
    </source>
</evidence>
<keyword evidence="7 8" id="KW-0472">Membrane</keyword>
<dbReference type="EMBL" id="CP097510">
    <property type="protein sequence ID" value="URE31714.1"/>
    <property type="molecule type" value="Genomic_DNA"/>
</dbReference>